<dbReference type="GO" id="GO:0008270">
    <property type="term" value="F:zinc ion binding"/>
    <property type="evidence" value="ECO:0007669"/>
    <property type="project" value="UniProtKB-KW"/>
</dbReference>
<accession>A0AAN6EX08</accession>
<dbReference type="PANTHER" id="PTHR13513">
    <property type="entry name" value="E3 UBIQUITIN-PROTEIN LIGASE UBR7"/>
    <property type="match status" value="1"/>
</dbReference>
<evidence type="ECO:0000256" key="2">
    <source>
        <dbReference type="ARBA" id="ARBA00022771"/>
    </source>
</evidence>
<name>A0AAN6EX08_EXODE</name>
<dbReference type="InterPro" id="IPR047506">
    <property type="entry name" value="UBR7-like_UBR-box"/>
</dbReference>
<feature type="region of interest" description="Disordered" evidence="5">
    <location>
        <begin position="207"/>
        <end position="234"/>
    </location>
</feature>
<dbReference type="Proteomes" id="UP001161757">
    <property type="component" value="Unassembled WGS sequence"/>
</dbReference>
<feature type="region of interest" description="Disordered" evidence="5">
    <location>
        <begin position="267"/>
        <end position="376"/>
    </location>
</feature>
<dbReference type="PANTHER" id="PTHR13513:SF9">
    <property type="entry name" value="E3 UBIQUITIN-PROTEIN LIGASE UBR7-RELATED"/>
    <property type="match status" value="1"/>
</dbReference>
<feature type="domain" description="UBR-type" evidence="6">
    <location>
        <begin position="50"/>
        <end position="128"/>
    </location>
</feature>
<dbReference type="InterPro" id="IPR040204">
    <property type="entry name" value="UBR7"/>
</dbReference>
<evidence type="ECO:0000259" key="6">
    <source>
        <dbReference type="PROSITE" id="PS51157"/>
    </source>
</evidence>
<feature type="compositionally biased region" description="Basic and acidic residues" evidence="5">
    <location>
        <begin position="315"/>
        <end position="324"/>
    </location>
</feature>
<evidence type="ECO:0000256" key="5">
    <source>
        <dbReference type="SAM" id="MobiDB-lite"/>
    </source>
</evidence>
<dbReference type="InterPro" id="IPR003126">
    <property type="entry name" value="Znf_UBR"/>
</dbReference>
<dbReference type="Pfam" id="PF02207">
    <property type="entry name" value="zf-UBR"/>
    <property type="match status" value="1"/>
</dbReference>
<proteinExistence type="predicted"/>
<dbReference type="GO" id="GO:0005737">
    <property type="term" value="C:cytoplasm"/>
    <property type="evidence" value="ECO:0007669"/>
    <property type="project" value="TreeGrafter"/>
</dbReference>
<gene>
    <name evidence="7" type="ORF">HRR80_004797</name>
</gene>
<evidence type="ECO:0000313" key="7">
    <source>
        <dbReference type="EMBL" id="KAJ8991465.1"/>
    </source>
</evidence>
<dbReference type="PROSITE" id="PS51157">
    <property type="entry name" value="ZF_UBR"/>
    <property type="match status" value="1"/>
</dbReference>
<organism evidence="7 8">
    <name type="scientific">Exophiala dermatitidis</name>
    <name type="common">Black yeast-like fungus</name>
    <name type="synonym">Wangiella dermatitidis</name>
    <dbReference type="NCBI Taxonomy" id="5970"/>
    <lineage>
        <taxon>Eukaryota</taxon>
        <taxon>Fungi</taxon>
        <taxon>Dikarya</taxon>
        <taxon>Ascomycota</taxon>
        <taxon>Pezizomycotina</taxon>
        <taxon>Eurotiomycetes</taxon>
        <taxon>Chaetothyriomycetidae</taxon>
        <taxon>Chaetothyriales</taxon>
        <taxon>Herpotrichiellaceae</taxon>
        <taxon>Exophiala</taxon>
    </lineage>
</organism>
<feature type="region of interest" description="Disordered" evidence="5">
    <location>
        <begin position="504"/>
        <end position="534"/>
    </location>
</feature>
<comment type="caution">
    <text evidence="7">The sequence shown here is derived from an EMBL/GenBank/DDBJ whole genome shotgun (WGS) entry which is preliminary data.</text>
</comment>
<keyword evidence="1" id="KW-0479">Metal-binding</keyword>
<protein>
    <recommendedName>
        <fullName evidence="6">UBR-type domain-containing protein</fullName>
    </recommendedName>
</protein>
<dbReference type="CDD" id="cd19677">
    <property type="entry name" value="UBR-box_UBR7"/>
    <property type="match status" value="1"/>
</dbReference>
<feature type="compositionally biased region" description="Polar residues" evidence="5">
    <location>
        <begin position="339"/>
        <end position="348"/>
    </location>
</feature>
<evidence type="ECO:0000256" key="1">
    <source>
        <dbReference type="ARBA" id="ARBA00022723"/>
    </source>
</evidence>
<evidence type="ECO:0000256" key="4">
    <source>
        <dbReference type="PROSITE-ProRule" id="PRU00508"/>
    </source>
</evidence>
<dbReference type="GO" id="GO:0061630">
    <property type="term" value="F:ubiquitin protein ligase activity"/>
    <property type="evidence" value="ECO:0007669"/>
    <property type="project" value="InterPro"/>
</dbReference>
<dbReference type="SMART" id="SM00396">
    <property type="entry name" value="ZnF_UBR1"/>
    <property type="match status" value="1"/>
</dbReference>
<dbReference type="AlphaFoldDB" id="A0AAN6EX08"/>
<reference evidence="7" key="1">
    <citation type="submission" date="2023-01" db="EMBL/GenBank/DDBJ databases">
        <title>Exophiala dermititidis isolated from Cystic Fibrosis Patient.</title>
        <authorList>
            <person name="Kurbessoian T."/>
            <person name="Crocker A."/>
            <person name="Murante D."/>
            <person name="Hogan D.A."/>
            <person name="Stajich J.E."/>
        </authorList>
    </citation>
    <scope>NUCLEOTIDE SEQUENCE</scope>
    <source>
        <strain evidence="7">Ex8</strain>
    </source>
</reference>
<evidence type="ECO:0000313" key="8">
    <source>
        <dbReference type="Proteomes" id="UP001161757"/>
    </source>
</evidence>
<sequence length="534" mass="58631">MDVAAPREDAQQAIHRDSQGTQYSQTASDFINQQLALEADAREVLPYKFDKCTHVLGPLRQNVFACLTCSPQPASAAQVYAPAGVCYACSISCHGEHTLVELFSRRDFVCDCGTTRLPETSPCMLRADPKTGARGVHSQEAAPGNHYNHNFQNRFCACGEEYDPENEKGTMFQCLGLGTVETGGCGEDWYHPECLMGLRRDWYKNVDSNKEQEQQQQQDGEEEDSHPIPPGFPHEDEFDAMICYKCVESNPWIKRYAGTPGFLPPVFRKESNSEPEPKPKPEESALSTTIPVSLKRKASESDMDTVTGPTNPSKRVKDEPEHELTPQSNSSEPAPGPATSITTTSSSNHDQKAESNPERKPEPTVPVHKHDSLPPTPLSGRFSLFLKFDFREHLCHCPTCYPNLIPHPQVVEEEETYEPSLSSASESDAVAGAATGGSARSASLLDRGEAALSTMDRVKAIEGVMVYNHLRDKVKEFLKPYAETGRAVSAEDIKAYFEKLRGDESGIREASAKPGDGDGDGGGPGDNRRDQSGY</sequence>
<feature type="compositionally biased region" description="Basic and acidic residues" evidence="5">
    <location>
        <begin position="349"/>
        <end position="372"/>
    </location>
</feature>
<evidence type="ECO:0000256" key="3">
    <source>
        <dbReference type="ARBA" id="ARBA00022833"/>
    </source>
</evidence>
<keyword evidence="3" id="KW-0862">Zinc</keyword>
<dbReference type="EMBL" id="JAJGCB010000008">
    <property type="protein sequence ID" value="KAJ8991465.1"/>
    <property type="molecule type" value="Genomic_DNA"/>
</dbReference>
<keyword evidence="2" id="KW-0863">Zinc-finger</keyword>
<feature type="zinc finger region" description="UBR-type" evidence="4">
    <location>
        <begin position="50"/>
        <end position="128"/>
    </location>
</feature>
<feature type="compositionally biased region" description="Basic and acidic residues" evidence="5">
    <location>
        <begin position="267"/>
        <end position="283"/>
    </location>
</feature>